<dbReference type="GeneID" id="57779460"/>
<dbReference type="EMBL" id="CP023741">
    <property type="protein sequence ID" value="ATI82333.1"/>
    <property type="molecule type" value="Genomic_DNA"/>
</dbReference>
<accession>A0A291N4P2</accession>
<name>A0A291N4P2_SPHYA</name>
<evidence type="ECO:0000313" key="5">
    <source>
        <dbReference type="Proteomes" id="UP000219422"/>
    </source>
</evidence>
<proteinExistence type="predicted"/>
<evidence type="ECO:0000313" key="4">
    <source>
        <dbReference type="EMBL" id="QJR04588.1"/>
    </source>
</evidence>
<feature type="signal peptide" evidence="2">
    <location>
        <begin position="1"/>
        <end position="23"/>
    </location>
</feature>
<feature type="chain" id="PRO_5036034887" description="Secreted protein" evidence="2">
    <location>
        <begin position="24"/>
        <end position="90"/>
    </location>
</feature>
<protein>
    <recommendedName>
        <fullName evidence="7">Secreted protein</fullName>
    </recommendedName>
</protein>
<dbReference type="KEGG" id="sya:A6768_21620"/>
<evidence type="ECO:0000256" key="2">
    <source>
        <dbReference type="SAM" id="SignalP"/>
    </source>
</evidence>
<evidence type="ECO:0000313" key="3">
    <source>
        <dbReference type="EMBL" id="ATI82333.1"/>
    </source>
</evidence>
<dbReference type="RefSeq" id="WP_097384982.1">
    <property type="nucleotide sequence ID" value="NZ_CP023741.1"/>
</dbReference>
<dbReference type="Proteomes" id="UP000502611">
    <property type="component" value="Chromosome"/>
</dbReference>
<dbReference type="Proteomes" id="UP000219422">
    <property type="component" value="Chromosome"/>
</dbReference>
<reference evidence="4 6" key="2">
    <citation type="submission" date="2020-04" db="EMBL/GenBank/DDBJ databases">
        <title>The Whole Genome Analysis of High salt-tolerant Sphingobium yanoikuyae YC-XJ2 with Aryl organophosphorus flame retardants (aryl-OPFRs)-degrading capacity and characteristics of Related phosphotriesterase.</title>
        <authorList>
            <person name="Li X."/>
        </authorList>
    </citation>
    <scope>NUCLEOTIDE SEQUENCE [LARGE SCALE GENOMIC DNA]</scope>
    <source>
        <strain evidence="4 6">YC-XJ2</strain>
    </source>
</reference>
<feature type="region of interest" description="Disordered" evidence="1">
    <location>
        <begin position="70"/>
        <end position="90"/>
    </location>
</feature>
<dbReference type="EMBL" id="CP053021">
    <property type="protein sequence ID" value="QJR04588.1"/>
    <property type="molecule type" value="Genomic_DNA"/>
</dbReference>
<evidence type="ECO:0008006" key="7">
    <source>
        <dbReference type="Google" id="ProtNLM"/>
    </source>
</evidence>
<evidence type="ECO:0000256" key="1">
    <source>
        <dbReference type="SAM" id="MobiDB-lite"/>
    </source>
</evidence>
<reference evidence="3 5" key="1">
    <citation type="submission" date="2017-10" db="EMBL/GenBank/DDBJ databases">
        <title>Sphingobium yanoikuyae S72.</title>
        <authorList>
            <person name="Sanchez E."/>
            <person name="Bustos P."/>
            <person name="Mendoza P."/>
            <person name="Guo X."/>
            <person name="Mendoza A."/>
        </authorList>
    </citation>
    <scope>NUCLEOTIDE SEQUENCE [LARGE SCALE GENOMIC DNA]</scope>
    <source>
        <strain evidence="3 5">S72</strain>
    </source>
</reference>
<organism evidence="3 5">
    <name type="scientific">Sphingobium yanoikuyae</name>
    <name type="common">Sphingomonas yanoikuyae</name>
    <dbReference type="NCBI Taxonomy" id="13690"/>
    <lineage>
        <taxon>Bacteria</taxon>
        <taxon>Pseudomonadati</taxon>
        <taxon>Pseudomonadota</taxon>
        <taxon>Alphaproteobacteria</taxon>
        <taxon>Sphingomonadales</taxon>
        <taxon>Sphingomonadaceae</taxon>
        <taxon>Sphingobium</taxon>
    </lineage>
</organism>
<keyword evidence="2" id="KW-0732">Signal</keyword>
<dbReference type="AlphaFoldDB" id="A0A291N4P2"/>
<sequence length="90" mass="9882">MKVFLVQLTLGLTLLGSSVVADAQAPAADAKLDRNDPNAVRCRRLEVTGSLVRKERVCKTNAEWRAISEQQNRDADDMITRSRAGMNPNG</sequence>
<feature type="compositionally biased region" description="Basic and acidic residues" evidence="1">
    <location>
        <begin position="71"/>
        <end position="80"/>
    </location>
</feature>
<evidence type="ECO:0000313" key="6">
    <source>
        <dbReference type="Proteomes" id="UP000502611"/>
    </source>
</evidence>
<gene>
    <name evidence="3" type="ORF">A6768_21620</name>
    <name evidence="4" type="ORF">HH800_21755</name>
</gene>